<evidence type="ECO:0000313" key="3">
    <source>
        <dbReference type="Proteomes" id="UP000054683"/>
    </source>
</evidence>
<keyword evidence="1" id="KW-0472">Membrane</keyword>
<dbReference type="EMBL" id="FCOK02000001">
    <property type="protein sequence ID" value="SAL09293.1"/>
    <property type="molecule type" value="Genomic_DNA"/>
</dbReference>
<evidence type="ECO:0000313" key="2">
    <source>
        <dbReference type="EMBL" id="SAL09293.1"/>
    </source>
</evidence>
<name>A0A158EP89_9BURK</name>
<dbReference type="Proteomes" id="UP000054683">
    <property type="component" value="Unassembled WGS sequence"/>
</dbReference>
<keyword evidence="1" id="KW-1133">Transmembrane helix</keyword>
<feature type="transmembrane region" description="Helical" evidence="1">
    <location>
        <begin position="136"/>
        <end position="153"/>
    </location>
</feature>
<protein>
    <submittedName>
        <fullName evidence="2">Uncharacterized protein</fullName>
    </submittedName>
</protein>
<accession>A0A158EP89</accession>
<keyword evidence="1" id="KW-0812">Transmembrane</keyword>
<feature type="transmembrane region" description="Helical" evidence="1">
    <location>
        <begin position="34"/>
        <end position="52"/>
    </location>
</feature>
<feature type="transmembrane region" description="Helical" evidence="1">
    <location>
        <begin position="64"/>
        <end position="86"/>
    </location>
</feature>
<dbReference type="AlphaFoldDB" id="A0A158EP89"/>
<sequence length="172" mass="19758">MNTLVHQAKEIKSAFSRYSKAFKTHPRWIGFKPYVPLVTGLFTWVMLARLLYRVHDGSQTLTVGSVVVAGLLLDAFAMYGAFKLLVKRKFKFKGKPFWRDRATRLFTLFMIRLVALALAALACTTALHWVTPGQSAWGLIIWRFLDALARILWPFGLQRRVDNATKYLNLRP</sequence>
<gene>
    <name evidence="2" type="ORF">AWB69_00016</name>
</gene>
<organism evidence="2 3">
    <name type="scientific">Caballeronia udeis</name>
    <dbReference type="NCBI Taxonomy" id="1232866"/>
    <lineage>
        <taxon>Bacteria</taxon>
        <taxon>Pseudomonadati</taxon>
        <taxon>Pseudomonadota</taxon>
        <taxon>Betaproteobacteria</taxon>
        <taxon>Burkholderiales</taxon>
        <taxon>Burkholderiaceae</taxon>
        <taxon>Caballeronia</taxon>
    </lineage>
</organism>
<reference evidence="2 3" key="1">
    <citation type="submission" date="2016-01" db="EMBL/GenBank/DDBJ databases">
        <authorList>
            <person name="Oliw E.H."/>
        </authorList>
    </citation>
    <scope>NUCLEOTIDE SEQUENCE [LARGE SCALE GENOMIC DNA]</scope>
    <source>
        <strain evidence="2">LMG 27134</strain>
    </source>
</reference>
<dbReference type="RefSeq" id="WP_156528691.1">
    <property type="nucleotide sequence ID" value="NZ_FCOK02000001.1"/>
</dbReference>
<evidence type="ECO:0000256" key="1">
    <source>
        <dbReference type="SAM" id="Phobius"/>
    </source>
</evidence>
<proteinExistence type="predicted"/>
<feature type="transmembrane region" description="Helical" evidence="1">
    <location>
        <begin position="106"/>
        <end position="130"/>
    </location>
</feature>